<proteinExistence type="predicted"/>
<dbReference type="EC" id="2.7.7.24" evidence="2"/>
<dbReference type="NCBIfam" id="TIGR01208">
    <property type="entry name" value="rmlA_long"/>
    <property type="match status" value="1"/>
</dbReference>
<evidence type="ECO:0000313" key="2">
    <source>
        <dbReference type="EMBL" id="MFC4013718.1"/>
    </source>
</evidence>
<dbReference type="Gene3D" id="3.90.550.10">
    <property type="entry name" value="Spore Coat Polysaccharide Biosynthesis Protein SpsA, Chain A"/>
    <property type="match status" value="1"/>
</dbReference>
<comment type="caution">
    <text evidence="2">The sequence shown here is derived from an EMBL/GenBank/DDBJ whole genome shotgun (WGS) entry which is preliminary data.</text>
</comment>
<organism evidence="2 3">
    <name type="scientific">Nonomuraea purpurea</name>
    <dbReference type="NCBI Taxonomy" id="1849276"/>
    <lineage>
        <taxon>Bacteria</taxon>
        <taxon>Bacillati</taxon>
        <taxon>Actinomycetota</taxon>
        <taxon>Actinomycetes</taxon>
        <taxon>Streptosporangiales</taxon>
        <taxon>Streptosporangiaceae</taxon>
        <taxon>Nonomuraea</taxon>
    </lineage>
</organism>
<protein>
    <submittedName>
        <fullName evidence="2">Glucose-1-phosphate thymidylyltransferase</fullName>
        <ecNumber evidence="2">2.7.7.24</ecNumber>
    </submittedName>
</protein>
<sequence>MKALVLAGGIGSRLRPITHTFAKQLLPIANKPVLFYGLESIRDAGIREVGIVVGDTTAKEIEAAVGDGSEFGLEVTYIFQQEPRGLAHAVIISRDYLGDDDFVMYLGDNFVIGGISDFVDRFRREGPQAQVMLTKVTDPQAFGVAELGEDGAIVGVEEKPQHPTGDLVLIGVYAFDSTVHQAVLEIKPSRRNELEITDAIQWLIDHGHRVDPMVTSGYWRDAGSVHDILAVNRFVLEGIEPAVAGEVDAVSELIGHVVVEEGAVVADSKIVGPVVLGAGSVVRGSFVGPFTSIDRDCVVIDSEIEHSIVLRGAHIESVARLEQSLIGRETRVVATQDVSKTHRFILGDHNNVQVGR</sequence>
<accession>A0ABV8GLI8</accession>
<dbReference type="Proteomes" id="UP001595851">
    <property type="component" value="Unassembled WGS sequence"/>
</dbReference>
<reference evidence="3" key="1">
    <citation type="journal article" date="2019" name="Int. J. Syst. Evol. Microbiol.">
        <title>The Global Catalogue of Microorganisms (GCM) 10K type strain sequencing project: providing services to taxonomists for standard genome sequencing and annotation.</title>
        <authorList>
            <consortium name="The Broad Institute Genomics Platform"/>
            <consortium name="The Broad Institute Genome Sequencing Center for Infectious Disease"/>
            <person name="Wu L."/>
            <person name="Ma J."/>
        </authorList>
    </citation>
    <scope>NUCLEOTIDE SEQUENCE [LARGE SCALE GENOMIC DNA]</scope>
    <source>
        <strain evidence="3">TBRC 1276</strain>
    </source>
</reference>
<dbReference type="GO" id="GO:0008879">
    <property type="term" value="F:glucose-1-phosphate thymidylyltransferase activity"/>
    <property type="evidence" value="ECO:0007669"/>
    <property type="project" value="UniProtKB-EC"/>
</dbReference>
<gene>
    <name evidence="2" type="ORF">ACFOY2_41280</name>
</gene>
<keyword evidence="2" id="KW-0808">Transferase</keyword>
<dbReference type="InterPro" id="IPR029044">
    <property type="entry name" value="Nucleotide-diphossugar_trans"/>
</dbReference>
<dbReference type="PANTHER" id="PTHR42883">
    <property type="entry name" value="GLUCOSE-1-PHOSPHATE THYMIDYLTRANSFERASE"/>
    <property type="match status" value="1"/>
</dbReference>
<dbReference type="Pfam" id="PF00483">
    <property type="entry name" value="NTP_transferase"/>
    <property type="match status" value="1"/>
</dbReference>
<evidence type="ECO:0000313" key="3">
    <source>
        <dbReference type="Proteomes" id="UP001595851"/>
    </source>
</evidence>
<evidence type="ECO:0000259" key="1">
    <source>
        <dbReference type="Pfam" id="PF00483"/>
    </source>
</evidence>
<dbReference type="InterPro" id="IPR005908">
    <property type="entry name" value="G1P_thy_trans_l"/>
</dbReference>
<dbReference type="InterPro" id="IPR005835">
    <property type="entry name" value="NTP_transferase_dom"/>
</dbReference>
<dbReference type="SUPFAM" id="SSF53448">
    <property type="entry name" value="Nucleotide-diphospho-sugar transferases"/>
    <property type="match status" value="1"/>
</dbReference>
<keyword evidence="3" id="KW-1185">Reference proteome</keyword>
<dbReference type="EMBL" id="JBHSBI010000029">
    <property type="protein sequence ID" value="MFC4013718.1"/>
    <property type="molecule type" value="Genomic_DNA"/>
</dbReference>
<dbReference type="PANTHER" id="PTHR42883:SF2">
    <property type="entry name" value="THYMIDYLYLTRANSFERASE"/>
    <property type="match status" value="1"/>
</dbReference>
<keyword evidence="2" id="KW-0548">Nucleotidyltransferase</keyword>
<dbReference type="RefSeq" id="WP_379533571.1">
    <property type="nucleotide sequence ID" value="NZ_JBHSBI010000029.1"/>
</dbReference>
<name>A0ABV8GLI8_9ACTN</name>
<feature type="domain" description="Nucleotidyl transferase" evidence="1">
    <location>
        <begin position="2"/>
        <end position="237"/>
    </location>
</feature>
<dbReference type="CDD" id="cd04189">
    <property type="entry name" value="G1P_TT_long"/>
    <property type="match status" value="1"/>
</dbReference>